<evidence type="ECO:0000313" key="1">
    <source>
        <dbReference type="EMBL" id="CAH0380660.1"/>
    </source>
</evidence>
<keyword evidence="2" id="KW-1185">Reference proteome</keyword>
<name>A0A9P0EVE6_BEMTA</name>
<sequence length="145" mass="16081">MALFSTKHPKNDWNSKSCFDSQKAQSFFKGRRRYNKPPMKTSTHFLCFPLVTDTSVPQLAASLKYFRQIATKPSVSTSLKADDVPETINIDNISLNPDIDFPQPRQVPNPDLQILPAIAFRPAGSDSTSSNVYSATLAVIALHVL</sequence>
<dbReference type="AlphaFoldDB" id="A0A9P0EVE6"/>
<organism evidence="1 2">
    <name type="scientific">Bemisia tabaci</name>
    <name type="common">Sweetpotato whitefly</name>
    <name type="synonym">Aleurodes tabaci</name>
    <dbReference type="NCBI Taxonomy" id="7038"/>
    <lineage>
        <taxon>Eukaryota</taxon>
        <taxon>Metazoa</taxon>
        <taxon>Ecdysozoa</taxon>
        <taxon>Arthropoda</taxon>
        <taxon>Hexapoda</taxon>
        <taxon>Insecta</taxon>
        <taxon>Pterygota</taxon>
        <taxon>Neoptera</taxon>
        <taxon>Paraneoptera</taxon>
        <taxon>Hemiptera</taxon>
        <taxon>Sternorrhyncha</taxon>
        <taxon>Aleyrodoidea</taxon>
        <taxon>Aleyrodidae</taxon>
        <taxon>Aleyrodinae</taxon>
        <taxon>Bemisia</taxon>
    </lineage>
</organism>
<proteinExistence type="predicted"/>
<gene>
    <name evidence="1" type="ORF">BEMITA_LOCUS387</name>
</gene>
<reference evidence="1" key="1">
    <citation type="submission" date="2021-12" db="EMBL/GenBank/DDBJ databases">
        <authorList>
            <person name="King R."/>
        </authorList>
    </citation>
    <scope>NUCLEOTIDE SEQUENCE</scope>
</reference>
<protein>
    <submittedName>
        <fullName evidence="1">Uncharacterized protein</fullName>
    </submittedName>
</protein>
<dbReference type="EMBL" id="OU963862">
    <property type="protein sequence ID" value="CAH0380660.1"/>
    <property type="molecule type" value="Genomic_DNA"/>
</dbReference>
<evidence type="ECO:0000313" key="2">
    <source>
        <dbReference type="Proteomes" id="UP001152759"/>
    </source>
</evidence>
<accession>A0A9P0EVE6</accession>
<dbReference type="Proteomes" id="UP001152759">
    <property type="component" value="Chromosome 1"/>
</dbReference>